<dbReference type="PATRIC" id="fig|1349767.4.peg.1529"/>
<dbReference type="OrthoDB" id="9814290at2"/>
<evidence type="ECO:0000256" key="3">
    <source>
        <dbReference type="ARBA" id="ARBA00022748"/>
    </source>
</evidence>
<feature type="transmembrane region" description="Helical" evidence="6">
    <location>
        <begin position="110"/>
        <end position="131"/>
    </location>
</feature>
<feature type="transmembrane region" description="Helical" evidence="6">
    <location>
        <begin position="72"/>
        <end position="90"/>
    </location>
</feature>
<sequence>MELTQKQTYSQAPGFFKSLTLLDWLYGAVLLGGSLFGLSNYGAFMDIYEKAILLAAAPTFAWLGWTWKPVRWLLPLSALLALFAISLYSGNLEMANQKFFLKYLISSQSAILWMATMFVLSTLFYWIGLVTRSDFGASVGSRLCWAGVVLGITGMLVRWYESYLIGADVGHIPVSNLYEVFILFSLITAMFYLYYEQHYQTRQLGAFVMLVISAAVGFLMWYTVTRDAADIQPLVPALQSWWMKIHVPANFIGYGTFALSAMVASAYLLKSSGYLVDRLPDLEVLDDVMYKAISVGFAFFTVATILGALWAAEAWGGYWSWDPKETWALIVWLNYAAWLHMRLMTGLRGRPAAWWALVGLLVTTFAFLGVNMFLSGLHSYGKL</sequence>
<feature type="transmembrane region" description="Helical" evidence="6">
    <location>
        <begin position="327"/>
        <end position="345"/>
    </location>
</feature>
<feature type="transmembrane region" description="Helical" evidence="6">
    <location>
        <begin position="352"/>
        <end position="374"/>
    </location>
</feature>
<dbReference type="GO" id="GO:0005886">
    <property type="term" value="C:plasma membrane"/>
    <property type="evidence" value="ECO:0007669"/>
    <property type="project" value="TreeGrafter"/>
</dbReference>
<dbReference type="NCBIfam" id="TIGR03144">
    <property type="entry name" value="cytochr_II_ccsB"/>
    <property type="match status" value="1"/>
</dbReference>
<organism evidence="8 9">
    <name type="scientific">Janthinobacterium agaricidamnosum NBRC 102515 = DSM 9628</name>
    <dbReference type="NCBI Taxonomy" id="1349767"/>
    <lineage>
        <taxon>Bacteria</taxon>
        <taxon>Pseudomonadati</taxon>
        <taxon>Pseudomonadota</taxon>
        <taxon>Betaproteobacteria</taxon>
        <taxon>Burkholderiales</taxon>
        <taxon>Oxalobacteraceae</taxon>
        <taxon>Janthinobacterium</taxon>
    </lineage>
</organism>
<evidence type="ECO:0000313" key="9">
    <source>
        <dbReference type="Proteomes" id="UP000027604"/>
    </source>
</evidence>
<accession>W0VDZ6</accession>
<dbReference type="GO" id="GO:0020037">
    <property type="term" value="F:heme binding"/>
    <property type="evidence" value="ECO:0007669"/>
    <property type="project" value="InterPro"/>
</dbReference>
<dbReference type="KEGG" id="jag:GJA_4909"/>
<dbReference type="PANTHER" id="PTHR30071:SF1">
    <property type="entry name" value="CYTOCHROME B_B6 PROTEIN-RELATED"/>
    <property type="match status" value="1"/>
</dbReference>
<dbReference type="PANTHER" id="PTHR30071">
    <property type="entry name" value="HEME EXPORTER PROTEIN C"/>
    <property type="match status" value="1"/>
</dbReference>
<proteinExistence type="predicted"/>
<feature type="transmembrane region" description="Helical" evidence="6">
    <location>
        <begin position="204"/>
        <end position="224"/>
    </location>
</feature>
<gene>
    <name evidence="8" type="primary">ccsB</name>
    <name evidence="8" type="ORF">GJA_4909</name>
</gene>
<keyword evidence="3" id="KW-0201">Cytochrome c-type biogenesis</keyword>
<evidence type="ECO:0000256" key="2">
    <source>
        <dbReference type="ARBA" id="ARBA00022692"/>
    </source>
</evidence>
<name>W0VDZ6_9BURK</name>
<feature type="transmembrane region" description="Helical" evidence="6">
    <location>
        <begin position="172"/>
        <end position="195"/>
    </location>
</feature>
<comment type="subcellular location">
    <subcellularLocation>
        <location evidence="1">Membrane</location>
        <topology evidence="1">Multi-pass membrane protein</topology>
    </subcellularLocation>
</comment>
<feature type="domain" description="Cytochrome c assembly protein" evidence="7">
    <location>
        <begin position="174"/>
        <end position="378"/>
    </location>
</feature>
<feature type="transmembrane region" description="Helical" evidence="6">
    <location>
        <begin position="143"/>
        <end position="160"/>
    </location>
</feature>
<keyword evidence="5 6" id="KW-0472">Membrane</keyword>
<dbReference type="InterPro" id="IPR045062">
    <property type="entry name" value="Cyt_c_biogenesis_CcsA/CcmC"/>
</dbReference>
<dbReference type="STRING" id="1349767.GJA_4909"/>
<dbReference type="eggNOG" id="COG0755">
    <property type="taxonomic scope" value="Bacteria"/>
</dbReference>
<dbReference type="RefSeq" id="WP_038496963.1">
    <property type="nucleotide sequence ID" value="NZ_BCTH01000110.1"/>
</dbReference>
<protein>
    <submittedName>
        <fullName evidence="8">Cytochrome c-type biogenesis protein CcsB</fullName>
    </submittedName>
</protein>
<keyword evidence="2 6" id="KW-0812">Transmembrane</keyword>
<dbReference type="InterPro" id="IPR002541">
    <property type="entry name" value="Cyt_c_assembly"/>
</dbReference>
<evidence type="ECO:0000259" key="7">
    <source>
        <dbReference type="Pfam" id="PF01578"/>
    </source>
</evidence>
<evidence type="ECO:0000256" key="1">
    <source>
        <dbReference type="ARBA" id="ARBA00004141"/>
    </source>
</evidence>
<dbReference type="AlphaFoldDB" id="W0VDZ6"/>
<evidence type="ECO:0000256" key="5">
    <source>
        <dbReference type="ARBA" id="ARBA00023136"/>
    </source>
</evidence>
<keyword evidence="9" id="KW-1185">Reference proteome</keyword>
<reference evidence="8 9" key="1">
    <citation type="journal article" date="2015" name="Genome Announc.">
        <title>Genome Sequence of Mushroom Soft-Rot Pathogen Janthinobacterium agaricidamnosum.</title>
        <authorList>
            <person name="Graupner K."/>
            <person name="Lackner G."/>
            <person name="Hertweck C."/>
        </authorList>
    </citation>
    <scope>NUCLEOTIDE SEQUENCE [LARGE SCALE GENOMIC DNA]</scope>
    <source>
        <strain evidence="9">NBRC 102515 / DSM 9628</strain>
    </source>
</reference>
<evidence type="ECO:0000256" key="6">
    <source>
        <dbReference type="SAM" id="Phobius"/>
    </source>
</evidence>
<evidence type="ECO:0000313" key="8">
    <source>
        <dbReference type="EMBL" id="CDG85512.1"/>
    </source>
</evidence>
<dbReference type="EMBL" id="HG322949">
    <property type="protein sequence ID" value="CDG85512.1"/>
    <property type="molecule type" value="Genomic_DNA"/>
</dbReference>
<feature type="transmembrane region" description="Helical" evidence="6">
    <location>
        <begin position="290"/>
        <end position="312"/>
    </location>
</feature>
<dbReference type="GO" id="GO:0017004">
    <property type="term" value="P:cytochrome complex assembly"/>
    <property type="evidence" value="ECO:0007669"/>
    <property type="project" value="UniProtKB-KW"/>
</dbReference>
<dbReference type="InterPro" id="IPR017562">
    <property type="entry name" value="Cyt_c_biogenesis_CcsA"/>
</dbReference>
<dbReference type="HOGENOM" id="CLU_049710_2_1_4"/>
<dbReference type="Pfam" id="PF01578">
    <property type="entry name" value="Cytochrom_C_asm"/>
    <property type="match status" value="1"/>
</dbReference>
<feature type="transmembrane region" description="Helical" evidence="6">
    <location>
        <begin position="251"/>
        <end position="269"/>
    </location>
</feature>
<keyword evidence="4 6" id="KW-1133">Transmembrane helix</keyword>
<feature type="transmembrane region" description="Helical" evidence="6">
    <location>
        <begin position="21"/>
        <end position="41"/>
    </location>
</feature>
<evidence type="ECO:0000256" key="4">
    <source>
        <dbReference type="ARBA" id="ARBA00022989"/>
    </source>
</evidence>
<dbReference type="Proteomes" id="UP000027604">
    <property type="component" value="Chromosome I"/>
</dbReference>